<evidence type="ECO:0000313" key="1">
    <source>
        <dbReference type="EMBL" id="RJR27011.1"/>
    </source>
</evidence>
<dbReference type="Proteomes" id="UP000265540">
    <property type="component" value="Unassembled WGS sequence"/>
</dbReference>
<protein>
    <submittedName>
        <fullName evidence="1">Uncharacterized protein</fullName>
    </submittedName>
</protein>
<organism evidence="1 2">
    <name type="scientific">candidate division WWE3 bacterium</name>
    <dbReference type="NCBI Taxonomy" id="2053526"/>
    <lineage>
        <taxon>Bacteria</taxon>
        <taxon>Katanobacteria</taxon>
    </lineage>
</organism>
<reference evidence="1 2" key="1">
    <citation type="journal article" date="2017" name="ISME J.">
        <title>Energy and carbon metabolisms in a deep terrestrial subsurface fluid microbial community.</title>
        <authorList>
            <person name="Momper L."/>
            <person name="Jungbluth S.P."/>
            <person name="Lee M.D."/>
            <person name="Amend J.P."/>
        </authorList>
    </citation>
    <scope>NUCLEOTIDE SEQUENCE [LARGE SCALE GENOMIC DNA]</scope>
    <source>
        <strain evidence="1">SURF_46</strain>
    </source>
</reference>
<dbReference type="AlphaFoldDB" id="A0A3A4ZCR6"/>
<evidence type="ECO:0000313" key="2">
    <source>
        <dbReference type="Proteomes" id="UP000265540"/>
    </source>
</evidence>
<proteinExistence type="predicted"/>
<comment type="caution">
    <text evidence="1">The sequence shown here is derived from an EMBL/GenBank/DDBJ whole genome shotgun (WGS) entry which is preliminary data.</text>
</comment>
<gene>
    <name evidence="1" type="ORF">C4561_04515</name>
</gene>
<dbReference type="EMBL" id="QZJF01000017">
    <property type="protein sequence ID" value="RJR27011.1"/>
    <property type="molecule type" value="Genomic_DNA"/>
</dbReference>
<sequence>MNESYIATEQDVEVIKQVLTFLKRSELDFIFKNRRLLDNTELVTYDSKFAYVIQQNGTFKKFAHGVQLSRTDKLGWRASISIPEIRRELSNDINYISGPVQSIFIKSHQQRENKSIYTTTESYGATIIHEFGHVYYENIKNSWFSNYDYNVKLMNIAKDLYNGKETNLENFEIRLPRHLIESETFAFCTEYSAAKYFWPEYKKQLDSTGLETIDRYLNQETSDKLKNEESVLDESHVGAYVIGKILMEKLGDKWVDFILDKKA</sequence>
<accession>A0A3A4ZCR6</accession>
<name>A0A3A4ZCR6_UNCKA</name>